<comment type="subcellular location">
    <subcellularLocation>
        <location evidence="1">Membrane</location>
    </subcellularLocation>
</comment>
<evidence type="ECO:0000313" key="21">
    <source>
        <dbReference type="EMBL" id="QGG95213.1"/>
    </source>
</evidence>
<dbReference type="Pfam" id="PF00905">
    <property type="entry name" value="Transpeptidase"/>
    <property type="match status" value="1"/>
</dbReference>
<keyword evidence="22" id="KW-1185">Reference proteome</keyword>
<keyword evidence="6" id="KW-0808">Transferase</keyword>
<dbReference type="GO" id="GO:0006508">
    <property type="term" value="P:proteolysis"/>
    <property type="evidence" value="ECO:0007669"/>
    <property type="project" value="UniProtKB-KW"/>
</dbReference>
<dbReference type="Pfam" id="PF00912">
    <property type="entry name" value="Transgly"/>
    <property type="match status" value="1"/>
</dbReference>
<keyword evidence="18" id="KW-0732">Signal</keyword>
<evidence type="ECO:0000256" key="12">
    <source>
        <dbReference type="ARBA" id="ARBA00023136"/>
    </source>
</evidence>
<dbReference type="GO" id="GO:0008658">
    <property type="term" value="F:penicillin binding"/>
    <property type="evidence" value="ECO:0007669"/>
    <property type="project" value="InterPro"/>
</dbReference>
<evidence type="ECO:0000256" key="7">
    <source>
        <dbReference type="ARBA" id="ARBA00022692"/>
    </source>
</evidence>
<evidence type="ECO:0000256" key="14">
    <source>
        <dbReference type="ARBA" id="ARBA00023316"/>
    </source>
</evidence>
<keyword evidence="11" id="KW-1133">Transmembrane helix</keyword>
<dbReference type="EMBL" id="CP045851">
    <property type="protein sequence ID" value="QGG95213.1"/>
    <property type="molecule type" value="Genomic_DNA"/>
</dbReference>
<evidence type="ECO:0000256" key="10">
    <source>
        <dbReference type="ARBA" id="ARBA00022984"/>
    </source>
</evidence>
<dbReference type="GO" id="GO:0008955">
    <property type="term" value="F:peptidoglycan glycosyltransferase activity"/>
    <property type="evidence" value="ECO:0007669"/>
    <property type="project" value="UniProtKB-EC"/>
</dbReference>
<dbReference type="GO" id="GO:0009002">
    <property type="term" value="F:serine-type D-Ala-D-Ala carboxypeptidase activity"/>
    <property type="evidence" value="ECO:0007669"/>
    <property type="project" value="UniProtKB-EC"/>
</dbReference>
<dbReference type="InterPro" id="IPR012338">
    <property type="entry name" value="Beta-lactam/transpept-like"/>
</dbReference>
<reference evidence="21 22" key="1">
    <citation type="submission" date="2019-11" db="EMBL/GenBank/DDBJ databases">
        <authorList>
            <person name="He Y."/>
        </authorList>
    </citation>
    <scope>NUCLEOTIDE SEQUENCE [LARGE SCALE GENOMIC DNA]</scope>
    <source>
        <strain evidence="21 22">SCSIO 58843</strain>
    </source>
</reference>
<feature type="signal peptide" evidence="18">
    <location>
        <begin position="1"/>
        <end position="21"/>
    </location>
</feature>
<evidence type="ECO:0000256" key="3">
    <source>
        <dbReference type="ARBA" id="ARBA00022645"/>
    </source>
</evidence>
<dbReference type="FunFam" id="1.10.3810.10:FF:000003">
    <property type="entry name" value="Penicillin-binding protein 1a"/>
    <property type="match status" value="1"/>
</dbReference>
<comment type="pathway">
    <text evidence="2">Cell wall biogenesis; peptidoglycan biosynthesis.</text>
</comment>
<dbReference type="SUPFAM" id="SSF53955">
    <property type="entry name" value="Lysozyme-like"/>
    <property type="match status" value="1"/>
</dbReference>
<feature type="region of interest" description="Disordered" evidence="17">
    <location>
        <begin position="607"/>
        <end position="652"/>
    </location>
</feature>
<dbReference type="GO" id="GO:0030288">
    <property type="term" value="C:outer membrane-bounded periplasmic space"/>
    <property type="evidence" value="ECO:0007669"/>
    <property type="project" value="TreeGrafter"/>
</dbReference>
<feature type="compositionally biased region" description="Polar residues" evidence="17">
    <location>
        <begin position="623"/>
        <end position="635"/>
    </location>
</feature>
<keyword evidence="10" id="KW-0573">Peptidoglycan synthesis</keyword>
<dbReference type="Gene3D" id="1.10.3810.10">
    <property type="entry name" value="Biosynthetic peptidoglycan transglycosylase-like"/>
    <property type="match status" value="1"/>
</dbReference>
<proteinExistence type="predicted"/>
<keyword evidence="13" id="KW-0511">Multifunctional enzyme</keyword>
<dbReference type="PROSITE" id="PS51257">
    <property type="entry name" value="PROKAR_LIPOPROTEIN"/>
    <property type="match status" value="1"/>
</dbReference>
<dbReference type="InterPro" id="IPR001460">
    <property type="entry name" value="PCN-bd_Tpept"/>
</dbReference>
<evidence type="ECO:0000256" key="5">
    <source>
        <dbReference type="ARBA" id="ARBA00022676"/>
    </source>
</evidence>
<evidence type="ECO:0000256" key="1">
    <source>
        <dbReference type="ARBA" id="ARBA00004370"/>
    </source>
</evidence>
<dbReference type="GO" id="GO:0008360">
    <property type="term" value="P:regulation of cell shape"/>
    <property type="evidence" value="ECO:0007669"/>
    <property type="project" value="UniProtKB-KW"/>
</dbReference>
<dbReference type="InterPro" id="IPR001264">
    <property type="entry name" value="Glyco_trans_51"/>
</dbReference>
<dbReference type="InterPro" id="IPR050396">
    <property type="entry name" value="Glycosyltr_51/Transpeptidase"/>
</dbReference>
<feature type="chain" id="PRO_5024467152" evidence="18">
    <location>
        <begin position="22"/>
        <end position="652"/>
    </location>
</feature>
<feature type="domain" description="Penicillin-binding protein transpeptidase" evidence="19">
    <location>
        <begin position="317"/>
        <end position="567"/>
    </location>
</feature>
<evidence type="ECO:0000259" key="19">
    <source>
        <dbReference type="Pfam" id="PF00905"/>
    </source>
</evidence>
<keyword evidence="8" id="KW-0378">Hydrolase</keyword>
<dbReference type="InterPro" id="IPR036950">
    <property type="entry name" value="PBP_transglycosylase"/>
</dbReference>
<evidence type="ECO:0000313" key="22">
    <source>
        <dbReference type="Proteomes" id="UP000334019"/>
    </source>
</evidence>
<dbReference type="SUPFAM" id="SSF56601">
    <property type="entry name" value="beta-lactamase/transpeptidase-like"/>
    <property type="match status" value="1"/>
</dbReference>
<evidence type="ECO:0000256" key="13">
    <source>
        <dbReference type="ARBA" id="ARBA00023268"/>
    </source>
</evidence>
<dbReference type="KEGG" id="atq:GH723_08950"/>
<dbReference type="Proteomes" id="UP000334019">
    <property type="component" value="Chromosome"/>
</dbReference>
<evidence type="ECO:0000256" key="16">
    <source>
        <dbReference type="ARBA" id="ARBA00049902"/>
    </source>
</evidence>
<dbReference type="GO" id="GO:0009252">
    <property type="term" value="P:peptidoglycan biosynthetic process"/>
    <property type="evidence" value="ECO:0007669"/>
    <property type="project" value="UniProtKB-KW"/>
</dbReference>
<evidence type="ECO:0000256" key="6">
    <source>
        <dbReference type="ARBA" id="ARBA00022679"/>
    </source>
</evidence>
<evidence type="ECO:0000256" key="4">
    <source>
        <dbReference type="ARBA" id="ARBA00022670"/>
    </source>
</evidence>
<comment type="catalytic activity">
    <reaction evidence="16">
        <text>[GlcNAc-(1-&gt;4)-Mur2Ac(oyl-L-Ala-gamma-D-Glu-L-Lys-D-Ala-D-Ala)](n)-di-trans,octa-cis-undecaprenyl diphosphate + beta-D-GlcNAc-(1-&gt;4)-Mur2Ac(oyl-L-Ala-gamma-D-Glu-L-Lys-D-Ala-D-Ala)-di-trans,octa-cis-undecaprenyl diphosphate = [GlcNAc-(1-&gt;4)-Mur2Ac(oyl-L-Ala-gamma-D-Glu-L-Lys-D-Ala-D-Ala)](n+1)-di-trans,octa-cis-undecaprenyl diphosphate + di-trans,octa-cis-undecaprenyl diphosphate + H(+)</text>
        <dbReference type="Rhea" id="RHEA:23708"/>
        <dbReference type="Rhea" id="RHEA-COMP:9602"/>
        <dbReference type="Rhea" id="RHEA-COMP:9603"/>
        <dbReference type="ChEBI" id="CHEBI:15378"/>
        <dbReference type="ChEBI" id="CHEBI:58405"/>
        <dbReference type="ChEBI" id="CHEBI:60033"/>
        <dbReference type="ChEBI" id="CHEBI:78435"/>
        <dbReference type="EC" id="2.4.99.28"/>
    </reaction>
</comment>
<feature type="domain" description="Glycosyl transferase family 51" evidence="20">
    <location>
        <begin position="43"/>
        <end position="218"/>
    </location>
</feature>
<comment type="catalytic activity">
    <reaction evidence="15">
        <text>Preferential cleavage: (Ac)2-L-Lys-D-Ala-|-D-Ala. Also transpeptidation of peptidyl-alanyl moieties that are N-acyl substituents of D-alanine.</text>
        <dbReference type="EC" id="3.4.16.4"/>
    </reaction>
</comment>
<evidence type="ECO:0000256" key="9">
    <source>
        <dbReference type="ARBA" id="ARBA00022960"/>
    </source>
</evidence>
<evidence type="ECO:0000256" key="18">
    <source>
        <dbReference type="SAM" id="SignalP"/>
    </source>
</evidence>
<keyword evidence="7" id="KW-0812">Transmembrane</keyword>
<gene>
    <name evidence="21" type="ORF">GH723_08950</name>
</gene>
<evidence type="ECO:0000256" key="15">
    <source>
        <dbReference type="ARBA" id="ARBA00034000"/>
    </source>
</evidence>
<dbReference type="PANTHER" id="PTHR32282">
    <property type="entry name" value="BINDING PROTEIN TRANSPEPTIDASE, PUTATIVE-RELATED"/>
    <property type="match status" value="1"/>
</dbReference>
<keyword evidence="12" id="KW-0472">Membrane</keyword>
<keyword evidence="4" id="KW-0645">Protease</keyword>
<dbReference type="RefSeq" id="WP_153759321.1">
    <property type="nucleotide sequence ID" value="NZ_CP045851.1"/>
</dbReference>
<dbReference type="GO" id="GO:0071555">
    <property type="term" value="P:cell wall organization"/>
    <property type="evidence" value="ECO:0007669"/>
    <property type="project" value="UniProtKB-KW"/>
</dbReference>
<sequence>MRRLVLAAVALALLAAGCSYTPVTIVPELPESAQSSAIYASDGTLLTTLHGEENRVNVTYDDMPDHLIDAVVAIEDARFWLHDGIDVIGLVRAARSNVGAGGVAQGGSTITQQAVGVLLVGQDLSLDGKIEEASLALQLERTLTKERILELYLNSIYFGKGAYGVEAASQTYFGKSVSEITLSEAAVLAGLIKFPNAANPIDYRDRAIDRRDIVLDAMLQQELIDRETYEATLSEGLDIRPPVPQALVRYPAPHFVDEVKKWFLDNPEFGETREDRIRLLFGGGLRIHTTIDPQLQAQAEAARDQILPNAETDPEVGIVALEPSTGRVRAMVGGRNYYGETRSAKYNLAMGSGRGSGSSFKPFVLATALSQGMPLDTRYPAPRTATFPMPGGQEPWEVTGGGSAAADLRRMTVSSYNTAYAALMIDVAPSNAVAMAHRLGITTPISPVPAAVLGSENVTVLDMANAYATFANSGLRVPPVMVDRIERADGTILWQHAHEQERVLSAGIADTITDILVDAISGPGATGNRARLPDRPAAGKTGTGTGHRDAWFVGYTPQLSTAVWVGFPNATTPLEPPNTPVRVFGGGYPAEVWRAFMGPAHEGQPVFGFAEPPRDLVPRPAGSNPSAPSIASQDDIQGGEAMGPTTLGGPGA</sequence>
<dbReference type="AlphaFoldDB" id="A0A5Q2RHG4"/>
<evidence type="ECO:0000256" key="17">
    <source>
        <dbReference type="SAM" id="MobiDB-lite"/>
    </source>
</evidence>
<keyword evidence="3" id="KW-0121">Carboxypeptidase</keyword>
<keyword evidence="9" id="KW-0133">Cell shape</keyword>
<evidence type="ECO:0000259" key="20">
    <source>
        <dbReference type="Pfam" id="PF00912"/>
    </source>
</evidence>
<name>A0A5Q2RHG4_9ACTN</name>
<protein>
    <submittedName>
        <fullName evidence="21">Uncharacterized protein</fullName>
    </submittedName>
</protein>
<dbReference type="InterPro" id="IPR023346">
    <property type="entry name" value="Lysozyme-like_dom_sf"/>
</dbReference>
<accession>A0A5Q2RHG4</accession>
<evidence type="ECO:0000256" key="11">
    <source>
        <dbReference type="ARBA" id="ARBA00022989"/>
    </source>
</evidence>
<dbReference type="Gene3D" id="3.40.710.10">
    <property type="entry name" value="DD-peptidase/beta-lactamase superfamily"/>
    <property type="match status" value="1"/>
</dbReference>
<evidence type="ECO:0000256" key="8">
    <source>
        <dbReference type="ARBA" id="ARBA00022801"/>
    </source>
</evidence>
<evidence type="ECO:0000256" key="2">
    <source>
        <dbReference type="ARBA" id="ARBA00004752"/>
    </source>
</evidence>
<keyword evidence="5" id="KW-0328">Glycosyltransferase</keyword>
<keyword evidence="14" id="KW-0961">Cell wall biogenesis/degradation</keyword>
<dbReference type="PANTHER" id="PTHR32282:SF33">
    <property type="entry name" value="PEPTIDOGLYCAN GLYCOSYLTRANSFERASE"/>
    <property type="match status" value="1"/>
</dbReference>
<organism evidence="21 22">
    <name type="scientific">Actinomarinicola tropica</name>
    <dbReference type="NCBI Taxonomy" id="2789776"/>
    <lineage>
        <taxon>Bacteria</taxon>
        <taxon>Bacillati</taxon>
        <taxon>Actinomycetota</taxon>
        <taxon>Acidimicrobiia</taxon>
        <taxon>Acidimicrobiales</taxon>
        <taxon>Iamiaceae</taxon>
        <taxon>Actinomarinicola</taxon>
    </lineage>
</organism>
<dbReference type="GO" id="GO:0016020">
    <property type="term" value="C:membrane"/>
    <property type="evidence" value="ECO:0007669"/>
    <property type="project" value="UniProtKB-SubCell"/>
</dbReference>